<dbReference type="InterPro" id="IPR045886">
    <property type="entry name" value="ThiF/MoeB/HesA"/>
</dbReference>
<dbReference type="Pfam" id="PF00899">
    <property type="entry name" value="ThiF"/>
    <property type="match status" value="1"/>
</dbReference>
<feature type="domain" description="THIF-type NAD/FAD binding fold" evidence="1">
    <location>
        <begin position="31"/>
        <end position="225"/>
    </location>
</feature>
<dbReference type="GO" id="GO:0061504">
    <property type="term" value="P:cyclic threonylcarbamoyladenosine biosynthetic process"/>
    <property type="evidence" value="ECO:0007669"/>
    <property type="project" value="TreeGrafter"/>
</dbReference>
<dbReference type="AlphaFoldDB" id="A0A8J6TG92"/>
<dbReference type="GO" id="GO:0016779">
    <property type="term" value="F:nucleotidyltransferase activity"/>
    <property type="evidence" value="ECO:0007669"/>
    <property type="project" value="UniProtKB-KW"/>
</dbReference>
<sequence length="226" mass="24291">MVIAGTTEDTKRGNVSPIPSQEEINAALIERHSEEIHSKLQQASVAVMGLGGLGSSVAVALARIGVGKLVLADYDVVDLSNLNRQYYFFDQVGMLKTEALKQNLVRINPYISIDLVVHRLSEEMIPELFGQVDVLMECFDDPVMKAAGLRAALTALPGVGYVGASGMAGYGDNNTIHTRKMKDHVFLVGDFESAAEDGISLMAPRVGIAAHQQANQAVRILLGVDE</sequence>
<dbReference type="InterPro" id="IPR035985">
    <property type="entry name" value="Ubiquitin-activating_enz"/>
</dbReference>
<dbReference type="EMBL" id="JACNJZ010000171">
    <property type="protein sequence ID" value="MBC8318547.1"/>
    <property type="molecule type" value="Genomic_DNA"/>
</dbReference>
<dbReference type="PANTHER" id="PTHR43267:SF3">
    <property type="entry name" value="THIF PROTEIN"/>
    <property type="match status" value="1"/>
</dbReference>
<reference evidence="2 3" key="1">
    <citation type="submission" date="2020-08" db="EMBL/GenBank/DDBJ databases">
        <title>Bridging the membrane lipid divide: bacteria of the FCB group superphylum have the potential to synthesize archaeal ether lipids.</title>
        <authorList>
            <person name="Villanueva L."/>
            <person name="Von Meijenfeldt F.A.B."/>
            <person name="Westbye A.B."/>
            <person name="Yadav S."/>
            <person name="Hopmans E.C."/>
            <person name="Dutilh B.E."/>
            <person name="Sinninghe Damste J.S."/>
        </authorList>
    </citation>
    <scope>NUCLEOTIDE SEQUENCE [LARGE SCALE GENOMIC DNA]</scope>
    <source>
        <strain evidence="2">NIOZ-UU47</strain>
    </source>
</reference>
<dbReference type="Gene3D" id="3.40.50.720">
    <property type="entry name" value="NAD(P)-binding Rossmann-like Domain"/>
    <property type="match status" value="1"/>
</dbReference>
<name>A0A8J6TG92_9BACT</name>
<dbReference type="GO" id="GO:0008641">
    <property type="term" value="F:ubiquitin-like modifier activating enzyme activity"/>
    <property type="evidence" value="ECO:0007669"/>
    <property type="project" value="InterPro"/>
</dbReference>
<dbReference type="NCBIfam" id="TIGR02354">
    <property type="entry name" value="thiF_fam2"/>
    <property type="match status" value="1"/>
</dbReference>
<dbReference type="InterPro" id="IPR000594">
    <property type="entry name" value="ThiF_NAD_FAD-bd"/>
</dbReference>
<dbReference type="GO" id="GO:0061503">
    <property type="term" value="F:tRNA threonylcarbamoyladenosine dehydratase"/>
    <property type="evidence" value="ECO:0007669"/>
    <property type="project" value="TreeGrafter"/>
</dbReference>
<proteinExistence type="predicted"/>
<keyword evidence="2" id="KW-0808">Transferase</keyword>
<dbReference type="InterPro" id="IPR012729">
    <property type="entry name" value="ThiF_fam2"/>
</dbReference>
<evidence type="ECO:0000313" key="3">
    <source>
        <dbReference type="Proteomes" id="UP000614424"/>
    </source>
</evidence>
<evidence type="ECO:0000259" key="1">
    <source>
        <dbReference type="Pfam" id="PF00899"/>
    </source>
</evidence>
<dbReference type="Proteomes" id="UP000614424">
    <property type="component" value="Unassembled WGS sequence"/>
</dbReference>
<gene>
    <name evidence="2" type="primary">thiF</name>
    <name evidence="2" type="ORF">H8E41_11620</name>
</gene>
<protein>
    <submittedName>
        <fullName evidence="2">Sulfur carrier protein ThiS adenylyltransferase ThiF</fullName>
    </submittedName>
</protein>
<organism evidence="2 3">
    <name type="scientific">Candidatus Desulfobia pelagia</name>
    <dbReference type="NCBI Taxonomy" id="2841692"/>
    <lineage>
        <taxon>Bacteria</taxon>
        <taxon>Pseudomonadati</taxon>
        <taxon>Thermodesulfobacteriota</taxon>
        <taxon>Desulfobulbia</taxon>
        <taxon>Desulfobulbales</taxon>
        <taxon>Desulfobulbaceae</taxon>
        <taxon>Candidatus Desulfobia</taxon>
    </lineage>
</organism>
<accession>A0A8J6TG92</accession>
<comment type="caution">
    <text evidence="2">The sequence shown here is derived from an EMBL/GenBank/DDBJ whole genome shotgun (WGS) entry which is preliminary data.</text>
</comment>
<evidence type="ECO:0000313" key="2">
    <source>
        <dbReference type="EMBL" id="MBC8318547.1"/>
    </source>
</evidence>
<dbReference type="SUPFAM" id="SSF69572">
    <property type="entry name" value="Activating enzymes of the ubiquitin-like proteins"/>
    <property type="match status" value="1"/>
</dbReference>
<dbReference type="NCBIfam" id="NF006395">
    <property type="entry name" value="PRK08644.1"/>
    <property type="match status" value="1"/>
</dbReference>
<keyword evidence="2" id="KW-0548">Nucleotidyltransferase</keyword>
<dbReference type="PANTHER" id="PTHR43267">
    <property type="entry name" value="TRNA THREONYLCARBAMOYLADENOSINE DEHYDRATASE"/>
    <property type="match status" value="1"/>
</dbReference>